<comment type="similarity">
    <text evidence="1">Belongs to the plant LTP family. PEARLI1 subfamily.</text>
</comment>
<sequence>MNIGLCANALDVVNIILGYPPVAPCCSLIEGLADLEAAACLCTALKVNILGINLNLPIYVNILLNNCGRINPAYYPCA</sequence>
<dbReference type="InterPro" id="IPR051636">
    <property type="entry name" value="Plant_LTP/defense-related"/>
</dbReference>
<dbReference type="SMART" id="SM00499">
    <property type="entry name" value="AAI"/>
    <property type="match status" value="1"/>
</dbReference>
<accession>A0A8X8ATI6</accession>
<dbReference type="InterPro" id="IPR016140">
    <property type="entry name" value="Bifunc_inhib/LTP/seed_store"/>
</dbReference>
<evidence type="ECO:0000313" key="4">
    <source>
        <dbReference type="EMBL" id="KAG2312700.1"/>
    </source>
</evidence>
<dbReference type="EMBL" id="JAAMPC010000005">
    <property type="protein sequence ID" value="KAG2312700.1"/>
    <property type="molecule type" value="Genomic_DNA"/>
</dbReference>
<proteinExistence type="inferred from homology"/>
<evidence type="ECO:0000313" key="3">
    <source>
        <dbReference type="EMBL" id="KAG2312699.1"/>
    </source>
</evidence>
<dbReference type="CDD" id="cd01958">
    <property type="entry name" value="HPS_like"/>
    <property type="match status" value="1"/>
</dbReference>
<feature type="domain" description="Bifunctional inhibitor/plant lipid transfer protein/seed storage helical" evidence="2">
    <location>
        <begin position="6"/>
        <end position="77"/>
    </location>
</feature>
<dbReference type="InterPro" id="IPR027923">
    <property type="entry name" value="Hydrophob_seed_dom"/>
</dbReference>
<reference evidence="3 5" key="1">
    <citation type="submission" date="2020-02" db="EMBL/GenBank/DDBJ databases">
        <authorList>
            <person name="Ma Q."/>
            <person name="Huang Y."/>
            <person name="Song X."/>
            <person name="Pei D."/>
        </authorList>
    </citation>
    <scope>NUCLEOTIDE SEQUENCE [LARGE SCALE GENOMIC DNA]</scope>
    <source>
        <strain evidence="3">Sxm20200214</strain>
        <tissue evidence="3">Leaf</tissue>
    </source>
</reference>
<organism evidence="3 5">
    <name type="scientific">Brassica carinata</name>
    <name type="common">Ethiopian mustard</name>
    <name type="synonym">Abyssinian cabbage</name>
    <dbReference type="NCBI Taxonomy" id="52824"/>
    <lineage>
        <taxon>Eukaryota</taxon>
        <taxon>Viridiplantae</taxon>
        <taxon>Streptophyta</taxon>
        <taxon>Embryophyta</taxon>
        <taxon>Tracheophyta</taxon>
        <taxon>Spermatophyta</taxon>
        <taxon>Magnoliopsida</taxon>
        <taxon>eudicotyledons</taxon>
        <taxon>Gunneridae</taxon>
        <taxon>Pentapetalae</taxon>
        <taxon>rosids</taxon>
        <taxon>malvids</taxon>
        <taxon>Brassicales</taxon>
        <taxon>Brassicaceae</taxon>
        <taxon>Brassiceae</taxon>
        <taxon>Brassica</taxon>
    </lineage>
</organism>
<dbReference type="SUPFAM" id="SSF47699">
    <property type="entry name" value="Bifunctional inhibitor/lipid-transfer protein/seed storage 2S albumin"/>
    <property type="match status" value="1"/>
</dbReference>
<dbReference type="Pfam" id="PF14547">
    <property type="entry name" value="Hydrophob_seed"/>
    <property type="match status" value="1"/>
</dbReference>
<keyword evidence="5" id="KW-1185">Reference proteome</keyword>
<gene>
    <name evidence="3" type="ORF">Bca52824_024256</name>
    <name evidence="4" type="ORF">Bca52824_024257</name>
</gene>
<name>A0A8X8ATI6_BRACI</name>
<dbReference type="InterPro" id="IPR036312">
    <property type="entry name" value="Bifun_inhib/LTP/seed_sf"/>
</dbReference>
<evidence type="ECO:0000256" key="1">
    <source>
        <dbReference type="ARBA" id="ARBA00008965"/>
    </source>
</evidence>
<dbReference type="OrthoDB" id="1082515at2759"/>
<dbReference type="AlphaFoldDB" id="A0A8X8ATI6"/>
<protein>
    <recommendedName>
        <fullName evidence="2">Bifunctional inhibitor/plant lipid transfer protein/seed storage helical domain-containing protein</fullName>
    </recommendedName>
</protein>
<dbReference type="EMBL" id="JAAMPC010000005">
    <property type="protein sequence ID" value="KAG2312699.1"/>
    <property type="molecule type" value="Genomic_DNA"/>
</dbReference>
<dbReference type="Gene3D" id="1.10.110.10">
    <property type="entry name" value="Plant lipid-transfer and hydrophobic proteins"/>
    <property type="match status" value="1"/>
</dbReference>
<evidence type="ECO:0000259" key="2">
    <source>
        <dbReference type="SMART" id="SM00499"/>
    </source>
</evidence>
<dbReference type="Proteomes" id="UP000886595">
    <property type="component" value="Unassembled WGS sequence"/>
</dbReference>
<dbReference type="PANTHER" id="PTHR31731">
    <property type="match status" value="1"/>
</dbReference>
<comment type="caution">
    <text evidence="3">The sequence shown here is derived from an EMBL/GenBank/DDBJ whole genome shotgun (WGS) entry which is preliminary data.</text>
</comment>
<evidence type="ECO:0000313" key="5">
    <source>
        <dbReference type="Proteomes" id="UP000886595"/>
    </source>
</evidence>